<evidence type="ECO:0000313" key="4">
    <source>
        <dbReference type="EMBL" id="MBB3926771.1"/>
    </source>
</evidence>
<dbReference type="InterPro" id="IPR002347">
    <property type="entry name" value="SDR_fam"/>
</dbReference>
<keyword evidence="2" id="KW-0560">Oxidoreductase</keyword>
<accession>A0A7W6FQ53</accession>
<dbReference type="Pfam" id="PF13561">
    <property type="entry name" value="adh_short_C2"/>
    <property type="match status" value="1"/>
</dbReference>
<evidence type="ECO:0000256" key="2">
    <source>
        <dbReference type="ARBA" id="ARBA00023002"/>
    </source>
</evidence>
<dbReference type="EMBL" id="JACIDT010000008">
    <property type="protein sequence ID" value="MBB3926771.1"/>
    <property type="molecule type" value="Genomic_DNA"/>
</dbReference>
<comment type="catalytic activity">
    <reaction evidence="3">
        <text>2,5-dichlorocyclohexa-2,5-dien-1,4-diol + NAD(+) = 2,5-dichlorohydroquinone + NADH + H(+)</text>
        <dbReference type="Rhea" id="RHEA:15741"/>
        <dbReference type="ChEBI" id="CHEBI:15378"/>
        <dbReference type="ChEBI" id="CHEBI:27545"/>
        <dbReference type="ChEBI" id="CHEBI:28975"/>
        <dbReference type="ChEBI" id="CHEBI:57540"/>
        <dbReference type="ChEBI" id="CHEBI:57945"/>
    </reaction>
</comment>
<evidence type="ECO:0000256" key="1">
    <source>
        <dbReference type="ARBA" id="ARBA00006484"/>
    </source>
</evidence>
<keyword evidence="5" id="KW-1185">Reference proteome</keyword>
<evidence type="ECO:0000256" key="3">
    <source>
        <dbReference type="ARBA" id="ARBA00051383"/>
    </source>
</evidence>
<dbReference type="FunFam" id="3.40.50.720:FF:000084">
    <property type="entry name" value="Short-chain dehydrogenase reductase"/>
    <property type="match status" value="1"/>
</dbReference>
<name>A0A7W6FQ53_9SPHN</name>
<reference evidence="4 5" key="1">
    <citation type="submission" date="2020-08" db="EMBL/GenBank/DDBJ databases">
        <title>Genomic Encyclopedia of Type Strains, Phase IV (KMG-IV): sequencing the most valuable type-strain genomes for metagenomic binning, comparative biology and taxonomic classification.</title>
        <authorList>
            <person name="Goeker M."/>
        </authorList>
    </citation>
    <scope>NUCLEOTIDE SEQUENCE [LARGE SCALE GENOMIC DNA]</scope>
    <source>
        <strain evidence="4 5">DSM 26189</strain>
    </source>
</reference>
<dbReference type="RefSeq" id="WP_284277054.1">
    <property type="nucleotide sequence ID" value="NZ_BSPS01000012.1"/>
</dbReference>
<sequence>MEAVTVAAGEFAGRTAILAGGATLIGRAIAAAFAAAGANVVIADIDAEGGALAVRELGDRALFLPTDVTVDADIDACIAAAAERFGGIDYLVNVTTSYLDNGLETARADWLRALDIAVVGAAIFAQRAAPHLIARKGAIVNFSSISAHRAQAGRFVYPAAKAAVAQLTRSQALEFARHGVRVNAVAPAWTWSNVIGMVSGGDRAKADRAAAPFHMAGRIADAEEVARAVLFLCSDAASFVMGAELPVDGGYLALGPEQRDDAIAALAG</sequence>
<comment type="similarity">
    <text evidence="1">Belongs to the short-chain dehydrogenases/reductases (SDR) family.</text>
</comment>
<proteinExistence type="inferred from homology"/>
<dbReference type="Gene3D" id="3.40.50.720">
    <property type="entry name" value="NAD(P)-binding Rossmann-like Domain"/>
    <property type="match status" value="1"/>
</dbReference>
<dbReference type="PROSITE" id="PS00061">
    <property type="entry name" value="ADH_SHORT"/>
    <property type="match status" value="1"/>
</dbReference>
<dbReference type="SUPFAM" id="SSF51735">
    <property type="entry name" value="NAD(P)-binding Rossmann-fold domains"/>
    <property type="match status" value="1"/>
</dbReference>
<dbReference type="InterPro" id="IPR036291">
    <property type="entry name" value="NAD(P)-bd_dom_sf"/>
</dbReference>
<dbReference type="GO" id="GO:0016491">
    <property type="term" value="F:oxidoreductase activity"/>
    <property type="evidence" value="ECO:0007669"/>
    <property type="project" value="UniProtKB-KW"/>
</dbReference>
<dbReference type="AlphaFoldDB" id="A0A7W6FQ53"/>
<dbReference type="PANTHER" id="PTHR24321:SF8">
    <property type="entry name" value="ESTRADIOL 17-BETA-DEHYDROGENASE 8-RELATED"/>
    <property type="match status" value="1"/>
</dbReference>
<dbReference type="Proteomes" id="UP000571950">
    <property type="component" value="Unassembled WGS sequence"/>
</dbReference>
<evidence type="ECO:0000313" key="5">
    <source>
        <dbReference type="Proteomes" id="UP000571950"/>
    </source>
</evidence>
<dbReference type="PRINTS" id="PR00081">
    <property type="entry name" value="GDHRDH"/>
</dbReference>
<dbReference type="CDD" id="cd05233">
    <property type="entry name" value="SDR_c"/>
    <property type="match status" value="1"/>
</dbReference>
<dbReference type="NCBIfam" id="NF006121">
    <property type="entry name" value="PRK08265.1"/>
    <property type="match status" value="1"/>
</dbReference>
<dbReference type="InterPro" id="IPR020904">
    <property type="entry name" value="Sc_DH/Rdtase_CS"/>
</dbReference>
<protein>
    <submittedName>
        <fullName evidence="4">Uncharacterized protein</fullName>
    </submittedName>
</protein>
<comment type="caution">
    <text evidence="4">The sequence shown here is derived from an EMBL/GenBank/DDBJ whole genome shotgun (WGS) entry which is preliminary data.</text>
</comment>
<gene>
    <name evidence="4" type="ORF">GGR43_002494</name>
</gene>
<organism evidence="4 5">
    <name type="scientific">Sphingobium jiangsuense</name>
    <dbReference type="NCBI Taxonomy" id="870476"/>
    <lineage>
        <taxon>Bacteria</taxon>
        <taxon>Pseudomonadati</taxon>
        <taxon>Pseudomonadota</taxon>
        <taxon>Alphaproteobacteria</taxon>
        <taxon>Sphingomonadales</taxon>
        <taxon>Sphingomonadaceae</taxon>
        <taxon>Sphingobium</taxon>
    </lineage>
</organism>
<dbReference type="PANTHER" id="PTHR24321">
    <property type="entry name" value="DEHYDROGENASES, SHORT CHAIN"/>
    <property type="match status" value="1"/>
</dbReference>
<dbReference type="PRINTS" id="PR00080">
    <property type="entry name" value="SDRFAMILY"/>
</dbReference>